<dbReference type="PANTHER" id="PTHR11439">
    <property type="entry name" value="GAG-POL-RELATED RETROTRANSPOSON"/>
    <property type="match status" value="1"/>
</dbReference>
<dbReference type="Pfam" id="PF22936">
    <property type="entry name" value="Pol_BBD"/>
    <property type="match status" value="1"/>
</dbReference>
<dbReference type="GO" id="GO:0003676">
    <property type="term" value="F:nucleic acid binding"/>
    <property type="evidence" value="ECO:0007669"/>
    <property type="project" value="InterPro"/>
</dbReference>
<dbReference type="AlphaFoldDB" id="A0A6A3BAA0"/>
<keyword evidence="1" id="KW-0862">Zinc</keyword>
<evidence type="ECO:0000256" key="1">
    <source>
        <dbReference type="PROSITE-ProRule" id="PRU00047"/>
    </source>
</evidence>
<dbReference type="PANTHER" id="PTHR11439:SF491">
    <property type="entry name" value="INTEGRASE CATALYTIC DOMAIN-CONTAINING PROTEIN"/>
    <property type="match status" value="1"/>
</dbReference>
<keyword evidence="1" id="KW-0863">Zinc-finger</keyword>
<dbReference type="GO" id="GO:0008270">
    <property type="term" value="F:zinc ion binding"/>
    <property type="evidence" value="ECO:0007669"/>
    <property type="project" value="UniProtKB-KW"/>
</dbReference>
<dbReference type="InterPro" id="IPR054722">
    <property type="entry name" value="PolX-like_BBD"/>
</dbReference>
<name>A0A6A3BAA0_HIBSY</name>
<evidence type="ECO:0000259" key="2">
    <source>
        <dbReference type="PROSITE" id="PS50158"/>
    </source>
</evidence>
<dbReference type="InterPro" id="IPR057670">
    <property type="entry name" value="SH3_retrovirus"/>
</dbReference>
<comment type="caution">
    <text evidence="3">The sequence shown here is derived from an EMBL/GenBank/DDBJ whole genome shotgun (WGS) entry which is preliminary data.</text>
</comment>
<dbReference type="SUPFAM" id="SSF57756">
    <property type="entry name" value="Retrovirus zinc finger-like domains"/>
    <property type="match status" value="1"/>
</dbReference>
<dbReference type="Proteomes" id="UP000436088">
    <property type="component" value="Unassembled WGS sequence"/>
</dbReference>
<dbReference type="SMART" id="SM00343">
    <property type="entry name" value="ZnF_C2HC"/>
    <property type="match status" value="1"/>
</dbReference>
<feature type="domain" description="CCHC-type" evidence="2">
    <location>
        <begin position="139"/>
        <end position="154"/>
    </location>
</feature>
<evidence type="ECO:0000313" key="3">
    <source>
        <dbReference type="EMBL" id="KAE8712608.1"/>
    </source>
</evidence>
<dbReference type="InterPro" id="IPR001878">
    <property type="entry name" value="Znf_CCHC"/>
</dbReference>
<dbReference type="Pfam" id="PF25597">
    <property type="entry name" value="SH3_retrovirus"/>
    <property type="match status" value="1"/>
</dbReference>
<sequence length="773" mass="87102">MANKGEGSVGAARDPEGFVTYKAGVDGGGRLGRIAPTSSRNHTIMFGGRDKAMLLLCSLPPFYEHMVTTLTYVKETIKVEEITEALLAHNQRKQNAVESSQADSLYVKGNRDRGLKLENVGSGKRNFISKYRDKKTIHCYKCKEARHMKRDCPKLKKQTDDKCDDSSKSVNVVEDDNSDYSEGDMPSISTTQLMNVWILDSGCSYHITPNREYFLTYRSINSGSVYLGDDRCYNIVGIGDVRIKICKLDFCKYCVLGKQTKVRFKTGKHITEGILDYVHSDVWGPSTTSSLGGSRVSLAGKVADEVWTSHDVTFDHLRIFGCHAYVHVHADERSKLDAKSKECIFLGYKTGVKGFKFWDPVAKKIVISRDVVFDKQPMLQQNKDTTVVDFEQFPVEKPKNSQPTSGSSSMVDLQDYSFARDRENDKWMAAMVEEIESLNRNRTWELVRLLREFDMKNLCAAKKILGMKICKDRDSRKLWLSQRGYVEKMLARFTMSSAKPMGTPLANHFKLSSEQCPKTYKETEDMAKVPYSNVVGCLMYAMVCTRPDLAHVVSQVFKYMSKPGKQHWEAVNWIFRYLKGTVRHGIVFGSQRDNPLVVGYVDLDYTGDLDNRIFTTEYVFTLGGGPICWKSTIQSVVALSTTEVEYMAAADAAKEALWFTGLVKELGVLVYRARTKHIDVRFPKIIELVASGEILFHNVHTDENSADMFTKPGQDIRQGGDLLGMTHKYTGKEDRGWIGVSEANIICHYKVSLVEGVTIMWVRGAGRSPDGTG</sequence>
<dbReference type="EMBL" id="VEPZ02000890">
    <property type="protein sequence ID" value="KAE8712608.1"/>
    <property type="molecule type" value="Genomic_DNA"/>
</dbReference>
<keyword evidence="1" id="KW-0479">Metal-binding</keyword>
<dbReference type="PROSITE" id="PS50158">
    <property type="entry name" value="ZF_CCHC"/>
    <property type="match status" value="1"/>
</dbReference>
<proteinExistence type="predicted"/>
<accession>A0A6A3BAA0</accession>
<evidence type="ECO:0000313" key="4">
    <source>
        <dbReference type="Proteomes" id="UP000436088"/>
    </source>
</evidence>
<protein>
    <recommendedName>
        <fullName evidence="2">CCHC-type domain-containing protein</fullName>
    </recommendedName>
</protein>
<gene>
    <name evidence="3" type="ORF">F3Y22_tig00110239pilonHSYRG00037</name>
</gene>
<dbReference type="CDD" id="cd09272">
    <property type="entry name" value="RNase_HI_RT_Ty1"/>
    <property type="match status" value="1"/>
</dbReference>
<keyword evidence="4" id="KW-1185">Reference proteome</keyword>
<organism evidence="3 4">
    <name type="scientific">Hibiscus syriacus</name>
    <name type="common">Rose of Sharon</name>
    <dbReference type="NCBI Taxonomy" id="106335"/>
    <lineage>
        <taxon>Eukaryota</taxon>
        <taxon>Viridiplantae</taxon>
        <taxon>Streptophyta</taxon>
        <taxon>Embryophyta</taxon>
        <taxon>Tracheophyta</taxon>
        <taxon>Spermatophyta</taxon>
        <taxon>Magnoliopsida</taxon>
        <taxon>eudicotyledons</taxon>
        <taxon>Gunneridae</taxon>
        <taxon>Pentapetalae</taxon>
        <taxon>rosids</taxon>
        <taxon>malvids</taxon>
        <taxon>Malvales</taxon>
        <taxon>Malvaceae</taxon>
        <taxon>Malvoideae</taxon>
        <taxon>Hibiscus</taxon>
    </lineage>
</organism>
<reference evidence="3" key="1">
    <citation type="submission" date="2019-09" db="EMBL/GenBank/DDBJ databases">
        <title>Draft genome information of white flower Hibiscus syriacus.</title>
        <authorList>
            <person name="Kim Y.-M."/>
        </authorList>
    </citation>
    <scope>NUCLEOTIDE SEQUENCE [LARGE SCALE GENOMIC DNA]</scope>
    <source>
        <strain evidence="3">YM2019G1</strain>
    </source>
</reference>
<dbReference type="InterPro" id="IPR036875">
    <property type="entry name" value="Znf_CCHC_sf"/>
</dbReference>